<feature type="compositionally biased region" description="Polar residues" evidence="1">
    <location>
        <begin position="19"/>
        <end position="69"/>
    </location>
</feature>
<dbReference type="InterPro" id="IPR025637">
    <property type="entry name" value="DUF4333"/>
</dbReference>
<dbReference type="EMBL" id="JBHUKU010000006">
    <property type="protein sequence ID" value="MFD2459482.1"/>
    <property type="molecule type" value="Genomic_DNA"/>
</dbReference>
<feature type="region of interest" description="Disordered" evidence="1">
    <location>
        <begin position="1"/>
        <end position="137"/>
    </location>
</feature>
<feature type="compositionally biased region" description="Low complexity" evidence="1">
    <location>
        <begin position="82"/>
        <end position="110"/>
    </location>
</feature>
<dbReference type="Pfam" id="PF14230">
    <property type="entry name" value="DUF4333"/>
    <property type="match status" value="1"/>
</dbReference>
<feature type="domain" description="DUF4333" evidence="3">
    <location>
        <begin position="156"/>
        <end position="229"/>
    </location>
</feature>
<dbReference type="Proteomes" id="UP001597419">
    <property type="component" value="Unassembled WGS sequence"/>
</dbReference>
<evidence type="ECO:0000256" key="2">
    <source>
        <dbReference type="SAM" id="Phobius"/>
    </source>
</evidence>
<comment type="caution">
    <text evidence="4">The sequence shown here is derived from an EMBL/GenBank/DDBJ whole genome shotgun (WGS) entry which is preliminary data.</text>
</comment>
<reference evidence="5" key="1">
    <citation type="journal article" date="2019" name="Int. J. Syst. Evol. Microbiol.">
        <title>The Global Catalogue of Microorganisms (GCM) 10K type strain sequencing project: providing services to taxonomists for standard genome sequencing and annotation.</title>
        <authorList>
            <consortium name="The Broad Institute Genomics Platform"/>
            <consortium name="The Broad Institute Genome Sequencing Center for Infectious Disease"/>
            <person name="Wu L."/>
            <person name="Ma J."/>
        </authorList>
    </citation>
    <scope>NUCLEOTIDE SEQUENCE [LARGE SCALE GENOMIC DNA]</scope>
    <source>
        <strain evidence="5">CGMCC 4.7643</strain>
    </source>
</reference>
<protein>
    <submittedName>
        <fullName evidence="4">DUF4333 domain-containing protein</fullName>
    </submittedName>
</protein>
<feature type="transmembrane region" description="Helical" evidence="2">
    <location>
        <begin position="142"/>
        <end position="165"/>
    </location>
</feature>
<evidence type="ECO:0000313" key="5">
    <source>
        <dbReference type="Proteomes" id="UP001597419"/>
    </source>
</evidence>
<organism evidence="4 5">
    <name type="scientific">Amycolatopsis samaneae</name>
    <dbReference type="NCBI Taxonomy" id="664691"/>
    <lineage>
        <taxon>Bacteria</taxon>
        <taxon>Bacillati</taxon>
        <taxon>Actinomycetota</taxon>
        <taxon>Actinomycetes</taxon>
        <taxon>Pseudonocardiales</taxon>
        <taxon>Pseudonocardiaceae</taxon>
        <taxon>Amycolatopsis</taxon>
    </lineage>
</organism>
<keyword evidence="2" id="KW-1133">Transmembrane helix</keyword>
<feature type="compositionally biased region" description="Polar residues" evidence="1">
    <location>
        <begin position="1"/>
        <end position="11"/>
    </location>
</feature>
<accession>A0ABW5GEL2</accession>
<feature type="compositionally biased region" description="Pro residues" evidence="1">
    <location>
        <begin position="70"/>
        <end position="81"/>
    </location>
</feature>
<gene>
    <name evidence="4" type="ORF">ACFSYJ_12795</name>
</gene>
<proteinExistence type="predicted"/>
<evidence type="ECO:0000313" key="4">
    <source>
        <dbReference type="EMBL" id="MFD2459482.1"/>
    </source>
</evidence>
<name>A0ABW5GEL2_9PSEU</name>
<keyword evidence="5" id="KW-1185">Reference proteome</keyword>
<evidence type="ECO:0000259" key="3">
    <source>
        <dbReference type="Pfam" id="PF14230"/>
    </source>
</evidence>
<sequence>MNQPSDPQWWQPNAGGAQQPWQPEQQATGPHAGQWQQQNAEPGASTGSYTGQWQQASQPGGTGSFSGPWQQPPAPQSPAPQSPAAQPGRQWQPQQAPAPEAGSGTPPRGQQFGGGFQPSQYGGLGAFSAEDGEKPERSKKPLLFGGIAVLVIVAGGVAAWLLGAFRGDVLDQKSLQDGVTRVLNESYGEPDVQNVQCPANQVADNGTTFDCTLQIGGQPKKVTVRVLNDKPEYEVGAPH</sequence>
<keyword evidence="2" id="KW-0812">Transmembrane</keyword>
<keyword evidence="2" id="KW-0472">Membrane</keyword>
<evidence type="ECO:0000256" key="1">
    <source>
        <dbReference type="SAM" id="MobiDB-lite"/>
    </source>
</evidence>
<dbReference type="RefSeq" id="WP_345396761.1">
    <property type="nucleotide sequence ID" value="NZ_BAABHG010000008.1"/>
</dbReference>